<dbReference type="EMBL" id="VIGB01000003">
    <property type="protein sequence ID" value="TQF06080.1"/>
    <property type="molecule type" value="Genomic_DNA"/>
</dbReference>
<name>A0A540WAM4_9ACTN</name>
<keyword evidence="1" id="KW-0732">Signal</keyword>
<feature type="signal peptide" evidence="1">
    <location>
        <begin position="1"/>
        <end position="26"/>
    </location>
</feature>
<dbReference type="AlphaFoldDB" id="A0A540WAM4"/>
<organism evidence="2 3">
    <name type="scientific">Kitasatospora acidiphila</name>
    <dbReference type="NCBI Taxonomy" id="2567942"/>
    <lineage>
        <taxon>Bacteria</taxon>
        <taxon>Bacillati</taxon>
        <taxon>Actinomycetota</taxon>
        <taxon>Actinomycetes</taxon>
        <taxon>Kitasatosporales</taxon>
        <taxon>Streptomycetaceae</taxon>
        <taxon>Kitasatospora</taxon>
    </lineage>
</organism>
<keyword evidence="3" id="KW-1185">Reference proteome</keyword>
<protein>
    <recommendedName>
        <fullName evidence="4">DUF3828 domain-containing protein</fullName>
    </recommendedName>
</protein>
<proteinExistence type="predicted"/>
<dbReference type="Gene3D" id="3.10.450.50">
    <property type="match status" value="1"/>
</dbReference>
<dbReference type="Proteomes" id="UP000319103">
    <property type="component" value="Unassembled WGS sequence"/>
</dbReference>
<accession>A0A540WAM4</accession>
<evidence type="ECO:0000313" key="3">
    <source>
        <dbReference type="Proteomes" id="UP000319103"/>
    </source>
</evidence>
<comment type="caution">
    <text evidence="2">The sequence shown here is derived from an EMBL/GenBank/DDBJ whole genome shotgun (WGS) entry which is preliminary data.</text>
</comment>
<feature type="chain" id="PRO_5021757222" description="DUF3828 domain-containing protein" evidence="1">
    <location>
        <begin position="27"/>
        <end position="153"/>
    </location>
</feature>
<evidence type="ECO:0000313" key="2">
    <source>
        <dbReference type="EMBL" id="TQF06080.1"/>
    </source>
</evidence>
<reference evidence="2 3" key="1">
    <citation type="submission" date="2019-06" db="EMBL/GenBank/DDBJ databases">
        <title>Description of Kitasatospora acidophila sp. nov. isolated from pine grove soil, and reclassification of Streptomyces novaecaesareae to Kitasatospora novaeceasareae comb. nov.</title>
        <authorList>
            <person name="Kim M.J."/>
        </authorList>
    </citation>
    <scope>NUCLEOTIDE SEQUENCE [LARGE SCALE GENOMIC DNA]</scope>
    <source>
        <strain evidence="2 3">MMS16-CNU292</strain>
    </source>
</reference>
<gene>
    <name evidence="2" type="ORF">E6W39_32500</name>
</gene>
<evidence type="ECO:0008006" key="4">
    <source>
        <dbReference type="Google" id="ProtNLM"/>
    </source>
</evidence>
<dbReference type="RefSeq" id="WP_141636528.1">
    <property type="nucleotide sequence ID" value="NZ_VIGB01000003.1"/>
</dbReference>
<evidence type="ECO:0000256" key="1">
    <source>
        <dbReference type="SAM" id="SignalP"/>
    </source>
</evidence>
<sequence>MRLRTAATAALALTLAALLAPAPALAAVPPHRPSAAAGQRALTPAEQKVDTFFARYRQDVIDGNFGDARRARHAYMTPQLNQKLDQWAATHDADPVFRAENVPTDWTVGYGGSGAGHTTVILTEEFGDGSSLQVWYQLRLSDLVINDLENAPV</sequence>
<dbReference type="OrthoDB" id="3871936at2"/>